<dbReference type="OrthoDB" id="190265at2759"/>
<sequence length="428" mass="48856">MNWTLIKILLIVFAFLNLQNNDLFVNAKNGNSTKDEPTDHIITRLPAGFKILKKVIHGIRMKLLDTVVDLIHDIGNKTDLNKLEKCYSSEFGDRQLNLFQMPLHDVIYDYFTSGDHDHLFLSDSKFEIRQRLIIFVQNVKTLLHLIQKCLISPYEEQMVMGITTLSHLSDHEYKQMLNKELYNKPLKLDNNNAQHKNITSSTSCIDPGPVVIPDEFDWNEKGKVTPIKQQFICGSCFIFSAVAVVESAYLIHGKTNLKPEEIDISEQAILDCMNPDVCRTGGWPTQAWMTMAHQGIVDEEDAPYMSMYTGGCKAYPKSKINYRIVNWCDDVYNTDDFIQRFILKHGPVFAAVDASGKEWKHNKGVFRAQCGKKLSHAIVITGWTKQYWIIKNSWGLNWGINGYLYLPRGQNKCGINSVIGVPFGMITP</sequence>
<keyword evidence="2" id="KW-0732">Signal</keyword>
<name>A0A9D4NRU8_DERFA</name>
<organism evidence="4">
    <name type="scientific">Dermatophagoides farinae</name>
    <name type="common">American house dust mite</name>
    <dbReference type="NCBI Taxonomy" id="6954"/>
    <lineage>
        <taxon>Eukaryota</taxon>
        <taxon>Metazoa</taxon>
        <taxon>Ecdysozoa</taxon>
        <taxon>Arthropoda</taxon>
        <taxon>Chelicerata</taxon>
        <taxon>Arachnida</taxon>
        <taxon>Acari</taxon>
        <taxon>Acariformes</taxon>
        <taxon>Sarcoptiformes</taxon>
        <taxon>Astigmata</taxon>
        <taxon>Psoroptidia</taxon>
        <taxon>Analgoidea</taxon>
        <taxon>Pyroglyphidae</taxon>
        <taxon>Dermatophagoidinae</taxon>
        <taxon>Dermatophagoides</taxon>
    </lineage>
</organism>
<feature type="signal peptide" evidence="2">
    <location>
        <begin position="1"/>
        <end position="18"/>
    </location>
</feature>
<dbReference type="GO" id="GO:0006508">
    <property type="term" value="P:proteolysis"/>
    <property type="evidence" value="ECO:0007669"/>
    <property type="project" value="InterPro"/>
</dbReference>
<dbReference type="CDD" id="cd02248">
    <property type="entry name" value="Peptidase_C1A"/>
    <property type="match status" value="1"/>
</dbReference>
<dbReference type="InterPro" id="IPR038765">
    <property type="entry name" value="Papain-like_cys_pep_sf"/>
</dbReference>
<dbReference type="GO" id="GO:0008234">
    <property type="term" value="F:cysteine-type peptidase activity"/>
    <property type="evidence" value="ECO:0007669"/>
    <property type="project" value="InterPro"/>
</dbReference>
<reference evidence="4" key="2">
    <citation type="journal article" date="2021" name="World Allergy Organ. J.">
        <title>Chromosome-level assembly of Dermatophagoides farinae genome and transcriptome reveals two novel allergens Der f 37 and Der f 39.</title>
        <authorList>
            <person name="Chen J."/>
            <person name="Cai Z."/>
            <person name="Fan D."/>
            <person name="Hu J."/>
            <person name="Hou Y."/>
            <person name="He Y."/>
            <person name="Zhang Z."/>
            <person name="Zhao Z."/>
            <person name="Gao P."/>
            <person name="Hu W."/>
            <person name="Sun J."/>
            <person name="Li J."/>
            <person name="Ji K."/>
        </authorList>
    </citation>
    <scope>NUCLEOTIDE SEQUENCE</scope>
    <source>
        <strain evidence="4">JKM2019</strain>
    </source>
</reference>
<dbReference type="Gene3D" id="3.90.70.10">
    <property type="entry name" value="Cysteine proteinases"/>
    <property type="match status" value="1"/>
</dbReference>
<dbReference type="InterPro" id="IPR039417">
    <property type="entry name" value="Peptidase_C1A_papain-like"/>
</dbReference>
<dbReference type="PANTHER" id="PTHR12411">
    <property type="entry name" value="CYSTEINE PROTEASE FAMILY C1-RELATED"/>
    <property type="match status" value="1"/>
</dbReference>
<feature type="domain" description="Peptidase C1A papain C-terminal" evidence="3">
    <location>
        <begin position="212"/>
        <end position="423"/>
    </location>
</feature>
<dbReference type="SMART" id="SM00645">
    <property type="entry name" value="Pept_C1"/>
    <property type="match status" value="1"/>
</dbReference>
<dbReference type="SUPFAM" id="SSF54001">
    <property type="entry name" value="Cysteine proteinases"/>
    <property type="match status" value="1"/>
</dbReference>
<dbReference type="PROSITE" id="PS00640">
    <property type="entry name" value="THIOL_PROTEASE_ASN"/>
    <property type="match status" value="1"/>
</dbReference>
<dbReference type="EMBL" id="SDOV01000009">
    <property type="protein sequence ID" value="KAH7637304.1"/>
    <property type="molecule type" value="Genomic_DNA"/>
</dbReference>
<protein>
    <submittedName>
        <fullName evidence="4">Group 1 mite allergen-like protein</fullName>
    </submittedName>
</protein>
<accession>A0A9D4NRU8</accession>
<comment type="similarity">
    <text evidence="1">Belongs to the peptidase C1 family.</text>
</comment>
<evidence type="ECO:0000256" key="1">
    <source>
        <dbReference type="ARBA" id="ARBA00008455"/>
    </source>
</evidence>
<evidence type="ECO:0000313" key="4">
    <source>
        <dbReference type="EMBL" id="KAH7637304.1"/>
    </source>
</evidence>
<comment type="caution">
    <text evidence="4">The sequence shown here is derived from an EMBL/GenBank/DDBJ whole genome shotgun (WGS) entry which is preliminary data.</text>
</comment>
<dbReference type="AlphaFoldDB" id="A0A9D4NRU8"/>
<gene>
    <name evidence="4" type="ORF">HUG17_7510</name>
</gene>
<evidence type="ECO:0000259" key="3">
    <source>
        <dbReference type="SMART" id="SM00645"/>
    </source>
</evidence>
<evidence type="ECO:0000256" key="2">
    <source>
        <dbReference type="SAM" id="SignalP"/>
    </source>
</evidence>
<dbReference type="Pfam" id="PF00112">
    <property type="entry name" value="Peptidase_C1"/>
    <property type="match status" value="1"/>
</dbReference>
<dbReference type="Proteomes" id="UP000828236">
    <property type="component" value="Unassembled WGS sequence"/>
</dbReference>
<proteinExistence type="inferred from homology"/>
<reference evidence="4" key="1">
    <citation type="submission" date="2020-06" db="EMBL/GenBank/DDBJ databases">
        <authorList>
            <person name="Ji K."/>
            <person name="Li J."/>
        </authorList>
    </citation>
    <scope>NUCLEOTIDE SEQUENCE</scope>
    <source>
        <strain evidence="4">JKM2019</strain>
        <tissue evidence="4">Whole body</tissue>
    </source>
</reference>
<dbReference type="InterPro" id="IPR013128">
    <property type="entry name" value="Peptidase_C1A"/>
</dbReference>
<dbReference type="InterPro" id="IPR000668">
    <property type="entry name" value="Peptidase_C1A_C"/>
</dbReference>
<feature type="chain" id="PRO_5038564621" evidence="2">
    <location>
        <begin position="19"/>
        <end position="428"/>
    </location>
</feature>
<dbReference type="InterPro" id="IPR025661">
    <property type="entry name" value="Pept_asp_AS"/>
</dbReference>